<evidence type="ECO:0000256" key="1">
    <source>
        <dbReference type="SAM" id="MobiDB-lite"/>
    </source>
</evidence>
<feature type="chain" id="PRO_5021454730" evidence="2">
    <location>
        <begin position="29"/>
        <end position="172"/>
    </location>
</feature>
<accession>A0A501PZU2</accession>
<protein>
    <submittedName>
        <fullName evidence="4">DUF4878 domain-containing protein</fullName>
    </submittedName>
</protein>
<keyword evidence="5" id="KW-1185">Reference proteome</keyword>
<dbReference type="RefSeq" id="WP_140001873.1">
    <property type="nucleotide sequence ID" value="NZ_VFJE01000056.1"/>
</dbReference>
<sequence>MKTNTFKSIAGKAFLILGFLSFSFFVSCSNEGNPEAVAEKFLNHVNKGEFKEAKEYCDEQTASLIGMMESMAAGAKKDELKNNDAKVEIISSEVKDDKATVKYKTVGGKAPNAAEQTLNLVKVDGKWKVTIDKENANKEGAKAPGADTEATDSLDAPADAPVVPADSTTTAE</sequence>
<feature type="compositionally biased region" description="Low complexity" evidence="1">
    <location>
        <begin position="155"/>
        <end position="166"/>
    </location>
</feature>
<dbReference type="AlphaFoldDB" id="A0A501PZU2"/>
<dbReference type="EMBL" id="VFJE01000056">
    <property type="protein sequence ID" value="TPD65584.1"/>
    <property type="molecule type" value="Genomic_DNA"/>
</dbReference>
<keyword evidence="2" id="KW-0732">Signal</keyword>
<dbReference type="OrthoDB" id="598024at2"/>
<evidence type="ECO:0000259" key="3">
    <source>
        <dbReference type="Pfam" id="PF12870"/>
    </source>
</evidence>
<dbReference type="SUPFAM" id="SSF54427">
    <property type="entry name" value="NTF2-like"/>
    <property type="match status" value="1"/>
</dbReference>
<reference evidence="4 5" key="1">
    <citation type="submission" date="2019-06" db="EMBL/GenBank/DDBJ databases">
        <title>Flavobacterium sp. MaA-Y11 from geoumgang.</title>
        <authorList>
            <person name="Jeong S."/>
        </authorList>
    </citation>
    <scope>NUCLEOTIDE SEQUENCE [LARGE SCALE GENOMIC DNA]</scope>
    <source>
        <strain evidence="4 5">MaA-Y11</strain>
    </source>
</reference>
<feature type="region of interest" description="Disordered" evidence="1">
    <location>
        <begin position="133"/>
        <end position="172"/>
    </location>
</feature>
<evidence type="ECO:0000313" key="5">
    <source>
        <dbReference type="Proteomes" id="UP000319175"/>
    </source>
</evidence>
<dbReference type="Gene3D" id="3.10.450.50">
    <property type="match status" value="1"/>
</dbReference>
<feature type="signal peptide" evidence="2">
    <location>
        <begin position="1"/>
        <end position="28"/>
    </location>
</feature>
<dbReference type="InterPro" id="IPR024267">
    <property type="entry name" value="DUF4878"/>
</dbReference>
<dbReference type="Pfam" id="PF12870">
    <property type="entry name" value="DUF4878"/>
    <property type="match status" value="1"/>
</dbReference>
<dbReference type="Proteomes" id="UP000319175">
    <property type="component" value="Unassembled WGS sequence"/>
</dbReference>
<proteinExistence type="predicted"/>
<feature type="domain" description="DUF4878" evidence="3">
    <location>
        <begin position="26"/>
        <end position="129"/>
    </location>
</feature>
<evidence type="ECO:0000256" key="2">
    <source>
        <dbReference type="SAM" id="SignalP"/>
    </source>
</evidence>
<comment type="caution">
    <text evidence="4">The sequence shown here is derived from an EMBL/GenBank/DDBJ whole genome shotgun (WGS) entry which is preliminary data.</text>
</comment>
<gene>
    <name evidence="4" type="ORF">FJA49_15435</name>
</gene>
<evidence type="ECO:0000313" key="4">
    <source>
        <dbReference type="EMBL" id="TPD65584.1"/>
    </source>
</evidence>
<name>A0A501PZU2_9FLAO</name>
<dbReference type="InterPro" id="IPR032710">
    <property type="entry name" value="NTF2-like_dom_sf"/>
</dbReference>
<dbReference type="PROSITE" id="PS51257">
    <property type="entry name" value="PROKAR_LIPOPROTEIN"/>
    <property type="match status" value="1"/>
</dbReference>
<reference evidence="4 5" key="2">
    <citation type="submission" date="2019-06" db="EMBL/GenBank/DDBJ databases">
        <authorList>
            <person name="Seo Y."/>
        </authorList>
    </citation>
    <scope>NUCLEOTIDE SEQUENCE [LARGE SCALE GENOMIC DNA]</scope>
    <source>
        <strain evidence="4 5">MaA-Y11</strain>
    </source>
</reference>
<organism evidence="4 5">
    <name type="scientific">Flavobacterium microcysteis</name>
    <dbReference type="NCBI Taxonomy" id="2596891"/>
    <lineage>
        <taxon>Bacteria</taxon>
        <taxon>Pseudomonadati</taxon>
        <taxon>Bacteroidota</taxon>
        <taxon>Flavobacteriia</taxon>
        <taxon>Flavobacteriales</taxon>
        <taxon>Flavobacteriaceae</taxon>
        <taxon>Flavobacterium</taxon>
    </lineage>
</organism>